<dbReference type="Gene3D" id="3.40.50.1240">
    <property type="entry name" value="Phosphoglycerate mutase-like"/>
    <property type="match status" value="1"/>
</dbReference>
<dbReference type="EMBL" id="VKKG01000005">
    <property type="protein sequence ID" value="TRY17274.1"/>
    <property type="molecule type" value="Genomic_DNA"/>
</dbReference>
<dbReference type="RefSeq" id="WP_143938738.1">
    <property type="nucleotide sequence ID" value="NZ_VKKG01000005.1"/>
</dbReference>
<feature type="binding site" evidence="1">
    <location>
        <position position="61"/>
    </location>
    <ligand>
        <name>substrate</name>
    </ligand>
</feature>
<dbReference type="Proteomes" id="UP000317638">
    <property type="component" value="Unassembled WGS sequence"/>
</dbReference>
<dbReference type="PANTHER" id="PTHR48100:SF15">
    <property type="entry name" value="SEDOHEPTULOSE 1,7-BISPHOSPHATASE"/>
    <property type="match status" value="1"/>
</dbReference>
<dbReference type="CDD" id="cd07067">
    <property type="entry name" value="HP_PGM_like"/>
    <property type="match status" value="1"/>
</dbReference>
<sequence length="198" mass="21911">MDKRTRVWLARHGATEWSESGQHTSVTDLPLLAKGRDDAQRVGAALAGREFGLVLSSPRRRASETAEIAGFTPELDEDLVEWAYGPGEGLTSPQIREKIPGWRIWSHGAPQFERDGYDPGETEADVSARLSRVVERIRDSGPEDAIVFAHGHSLRAFTMVWLGLPIATAKHFPLETGTLSLLGYEKENPAVIRWNAEV</sequence>
<proteinExistence type="predicted"/>
<keyword evidence="3" id="KW-1185">Reference proteome</keyword>
<protein>
    <submittedName>
        <fullName evidence="2">Histidine phosphatase family protein</fullName>
    </submittedName>
</protein>
<gene>
    <name evidence="2" type="ORF">FOJ82_12010</name>
</gene>
<dbReference type="InterPro" id="IPR029033">
    <property type="entry name" value="His_PPase_superfam"/>
</dbReference>
<dbReference type="SMART" id="SM00855">
    <property type="entry name" value="PGAM"/>
    <property type="match status" value="1"/>
</dbReference>
<dbReference type="GO" id="GO:0101006">
    <property type="term" value="F:protein histidine phosphatase activity"/>
    <property type="evidence" value="ECO:0007669"/>
    <property type="project" value="TreeGrafter"/>
</dbReference>
<dbReference type="PANTHER" id="PTHR48100">
    <property type="entry name" value="BROAD-SPECIFICITY PHOSPHATASE YOR283W-RELATED"/>
    <property type="match status" value="1"/>
</dbReference>
<accession>A0A553JXU8</accession>
<evidence type="ECO:0000313" key="3">
    <source>
        <dbReference type="Proteomes" id="UP000317638"/>
    </source>
</evidence>
<dbReference type="InterPro" id="IPR013078">
    <property type="entry name" value="His_Pase_superF_clade-1"/>
</dbReference>
<dbReference type="SUPFAM" id="SSF53254">
    <property type="entry name" value="Phosphoglycerate mutase-like"/>
    <property type="match status" value="1"/>
</dbReference>
<evidence type="ECO:0000313" key="2">
    <source>
        <dbReference type="EMBL" id="TRY17274.1"/>
    </source>
</evidence>
<comment type="caution">
    <text evidence="2">The sequence shown here is derived from an EMBL/GenBank/DDBJ whole genome shotgun (WGS) entry which is preliminary data.</text>
</comment>
<organism evidence="2 3">
    <name type="scientific">Tessaracoccus rhinocerotis</name>
    <dbReference type="NCBI Taxonomy" id="1689449"/>
    <lineage>
        <taxon>Bacteria</taxon>
        <taxon>Bacillati</taxon>
        <taxon>Actinomycetota</taxon>
        <taxon>Actinomycetes</taxon>
        <taxon>Propionibacteriales</taxon>
        <taxon>Propionibacteriaceae</taxon>
        <taxon>Tessaracoccus</taxon>
    </lineage>
</organism>
<dbReference type="InterPro" id="IPR050275">
    <property type="entry name" value="PGM_Phosphatase"/>
</dbReference>
<evidence type="ECO:0000256" key="1">
    <source>
        <dbReference type="PIRSR" id="PIRSR613078-2"/>
    </source>
</evidence>
<dbReference type="Pfam" id="PF00300">
    <property type="entry name" value="His_Phos_1"/>
    <property type="match status" value="1"/>
</dbReference>
<dbReference type="OrthoDB" id="4697614at2"/>
<name>A0A553JXU8_9ACTN</name>
<reference evidence="2 3" key="1">
    <citation type="submission" date="2019-07" db="EMBL/GenBank/DDBJ databases">
        <authorList>
            <person name="Zhou L.-Y."/>
        </authorList>
    </citation>
    <scope>NUCLEOTIDE SEQUENCE [LARGE SCALE GENOMIC DNA]</scope>
    <source>
        <strain evidence="2 3">YIM 101269</strain>
    </source>
</reference>
<dbReference type="AlphaFoldDB" id="A0A553JXU8"/>
<dbReference type="GO" id="GO:0070297">
    <property type="term" value="P:regulation of phosphorelay signal transduction system"/>
    <property type="evidence" value="ECO:0007669"/>
    <property type="project" value="TreeGrafter"/>
</dbReference>